<keyword evidence="5 8" id="KW-0812">Transmembrane</keyword>
<evidence type="ECO:0000256" key="7">
    <source>
        <dbReference type="ARBA" id="ARBA00023136"/>
    </source>
</evidence>
<feature type="transmembrane region" description="Helical" evidence="8">
    <location>
        <begin position="104"/>
        <end position="124"/>
    </location>
</feature>
<evidence type="ECO:0000256" key="2">
    <source>
        <dbReference type="ARBA" id="ARBA00022475"/>
    </source>
</evidence>
<keyword evidence="10" id="KW-1185">Reference proteome</keyword>
<feature type="transmembrane region" description="Helical" evidence="8">
    <location>
        <begin position="289"/>
        <end position="308"/>
    </location>
</feature>
<feature type="transmembrane region" description="Helical" evidence="8">
    <location>
        <begin position="343"/>
        <end position="361"/>
    </location>
</feature>
<gene>
    <name evidence="9" type="ORF">K8U61_05220</name>
</gene>
<organism evidence="9 10">
    <name type="scientific">Nocardioides mangrovi</name>
    <dbReference type="NCBI Taxonomy" id="2874580"/>
    <lineage>
        <taxon>Bacteria</taxon>
        <taxon>Bacillati</taxon>
        <taxon>Actinomycetota</taxon>
        <taxon>Actinomycetes</taxon>
        <taxon>Propionibacteriales</taxon>
        <taxon>Nocardioidaceae</taxon>
        <taxon>Nocardioides</taxon>
    </lineage>
</organism>
<evidence type="ECO:0000256" key="8">
    <source>
        <dbReference type="SAM" id="Phobius"/>
    </source>
</evidence>
<feature type="transmembrane region" description="Helical" evidence="8">
    <location>
        <begin position="130"/>
        <end position="147"/>
    </location>
</feature>
<dbReference type="EMBL" id="JAIQZJ010000001">
    <property type="protein sequence ID" value="MBZ5737555.1"/>
    <property type="molecule type" value="Genomic_DNA"/>
</dbReference>
<feature type="transmembrane region" description="Helical" evidence="8">
    <location>
        <begin position="256"/>
        <end position="277"/>
    </location>
</feature>
<evidence type="ECO:0000256" key="4">
    <source>
        <dbReference type="ARBA" id="ARBA00022679"/>
    </source>
</evidence>
<accession>A0ABS7U9M7</accession>
<dbReference type="RefSeq" id="WP_224121903.1">
    <property type="nucleotide sequence ID" value="NZ_JAIQZJ010000001.1"/>
</dbReference>
<dbReference type="Proteomes" id="UP000780875">
    <property type="component" value="Unassembled WGS sequence"/>
</dbReference>
<evidence type="ECO:0000256" key="3">
    <source>
        <dbReference type="ARBA" id="ARBA00022676"/>
    </source>
</evidence>
<feature type="transmembrane region" description="Helical" evidence="8">
    <location>
        <begin position="197"/>
        <end position="219"/>
    </location>
</feature>
<keyword evidence="2" id="KW-1003">Cell membrane</keyword>
<dbReference type="InterPro" id="IPR050297">
    <property type="entry name" value="LipidA_mod_glycosyltrf_83"/>
</dbReference>
<evidence type="ECO:0000313" key="9">
    <source>
        <dbReference type="EMBL" id="MBZ5737555.1"/>
    </source>
</evidence>
<dbReference type="PANTHER" id="PTHR33908:SF11">
    <property type="entry name" value="MEMBRANE PROTEIN"/>
    <property type="match status" value="1"/>
</dbReference>
<keyword evidence="6 8" id="KW-1133">Transmembrane helix</keyword>
<comment type="subcellular location">
    <subcellularLocation>
        <location evidence="1">Cell membrane</location>
        <topology evidence="1">Multi-pass membrane protein</topology>
    </subcellularLocation>
</comment>
<comment type="caution">
    <text evidence="9">The sequence shown here is derived from an EMBL/GenBank/DDBJ whole genome shotgun (WGS) entry which is preliminary data.</text>
</comment>
<evidence type="ECO:0008006" key="11">
    <source>
        <dbReference type="Google" id="ProtNLM"/>
    </source>
</evidence>
<evidence type="ECO:0000313" key="10">
    <source>
        <dbReference type="Proteomes" id="UP000780875"/>
    </source>
</evidence>
<feature type="transmembrane region" description="Helical" evidence="8">
    <location>
        <begin position="174"/>
        <end position="190"/>
    </location>
</feature>
<keyword evidence="4" id="KW-0808">Transferase</keyword>
<evidence type="ECO:0000256" key="1">
    <source>
        <dbReference type="ARBA" id="ARBA00004651"/>
    </source>
</evidence>
<keyword evidence="7 8" id="KW-0472">Membrane</keyword>
<evidence type="ECO:0000256" key="5">
    <source>
        <dbReference type="ARBA" id="ARBA00022692"/>
    </source>
</evidence>
<feature type="transmembrane region" description="Helical" evidence="8">
    <location>
        <begin position="76"/>
        <end position="97"/>
    </location>
</feature>
<proteinExistence type="predicted"/>
<feature type="transmembrane region" description="Helical" evidence="8">
    <location>
        <begin position="152"/>
        <end position="168"/>
    </location>
</feature>
<protein>
    <recommendedName>
        <fullName evidence="11">Glycosyltransferase RgtA/B/C/D-like domain-containing protein</fullName>
    </recommendedName>
</protein>
<name>A0ABS7U9M7_9ACTN</name>
<reference evidence="9 10" key="1">
    <citation type="submission" date="2021-09" db="EMBL/GenBank/DDBJ databases">
        <title>Whole genome sequence of Nocardioides sp. GBK3QG-3.</title>
        <authorList>
            <person name="Tuo L."/>
        </authorList>
    </citation>
    <scope>NUCLEOTIDE SEQUENCE [LARGE SCALE GENOMIC DNA]</scope>
    <source>
        <strain evidence="9 10">GBK3QG-3</strain>
    </source>
</reference>
<dbReference type="PANTHER" id="PTHR33908">
    <property type="entry name" value="MANNOSYLTRANSFERASE YKCB-RELATED"/>
    <property type="match status" value="1"/>
</dbReference>
<feature type="transmembrane region" description="Helical" evidence="8">
    <location>
        <begin position="314"/>
        <end position="331"/>
    </location>
</feature>
<keyword evidence="3" id="KW-0328">Glycosyltransferase</keyword>
<sequence>MTFLRRHPVAVAVAVAILARLPALTRPIRADEAGFLLVARAWDPQADSPFGPFWVDRPPLLIAVFRGIDWLGGETALRVVGALVAGLSVLLAARLAAAVAPGRAVPWAAGVAAALLSNPMIDVVAVKGELLAVPVVLGSMLLTLHAVRRRSAWLALAAGVLGALAVGLKQNLASALVFAAVLLAVAALTGRLPRRTALGLGVAGLAGAALPVLGTVVWARAESVHLHAVWYAVYGFRSDAARVIADGASAAPERRAWLLLAIALGSGLLLVLGGLVANLPRLWRDDPPVVAATVAVVGFDVAALVAGGSYWQDYLTPLVPGAVLCVALVAGRADRPGRIMRGVVVATGASAVAAMAFWLVWNATGRQEFDEVHTGEAIAGAAEPGDTLVVFGGRADLQDTSGLGSPYPYLWSLPMRTRDPGYADLTDLLAGPAAPTWLVEWVSFDAWSDDGVADLEQVVQERYVEHGTTCNGHPVYLLKGVDRPPVQPSCD</sequence>
<evidence type="ECO:0000256" key="6">
    <source>
        <dbReference type="ARBA" id="ARBA00022989"/>
    </source>
</evidence>